<name>A0A2W2E660_9ACTN</name>
<dbReference type="Gene3D" id="3.40.1410.10">
    <property type="entry name" value="Chorismate lyase-like"/>
    <property type="match status" value="1"/>
</dbReference>
<keyword evidence="2" id="KW-1185">Reference proteome</keyword>
<proteinExistence type="predicted"/>
<sequence>MTSTTDPDILRVDLHMITRILLAHDGSTTNLLTTALKEPLGIRVVLQATRPAASVLTPAVQTRMGAGSDDAMILRRSNLIMTRTGAEITANKVVLDPAHPSVSPLVEGIDVPIGRLLAAHQVEQRRELLDRGVRRWSWGSPDPLSQSRPSVWRSYLIVLQGRPALYVEEIFHPNLIPASPDMLADLDLDLGSGTELSPTPAG</sequence>
<evidence type="ECO:0000313" key="2">
    <source>
        <dbReference type="Proteomes" id="UP000249304"/>
    </source>
</evidence>
<accession>A0A2W2E660</accession>
<evidence type="ECO:0000313" key="1">
    <source>
        <dbReference type="EMBL" id="PZG18043.1"/>
    </source>
</evidence>
<dbReference type="Proteomes" id="UP000249304">
    <property type="component" value="Unassembled WGS sequence"/>
</dbReference>
<evidence type="ECO:0008006" key="3">
    <source>
        <dbReference type="Google" id="ProtNLM"/>
    </source>
</evidence>
<dbReference type="InterPro" id="IPR002800">
    <property type="entry name" value="Rv2949c-like"/>
</dbReference>
<dbReference type="EMBL" id="POUD01000058">
    <property type="protein sequence ID" value="PZG18043.1"/>
    <property type="molecule type" value="Genomic_DNA"/>
</dbReference>
<dbReference type="AlphaFoldDB" id="A0A2W2E660"/>
<gene>
    <name evidence="1" type="ORF">C1J01_16370</name>
</gene>
<reference evidence="1 2" key="1">
    <citation type="submission" date="2018-01" db="EMBL/GenBank/DDBJ databases">
        <title>Draft genome sequence of Nonomuraea sp. KC333.</title>
        <authorList>
            <person name="Sahin N."/>
            <person name="Saygin H."/>
            <person name="Ay H."/>
        </authorList>
    </citation>
    <scope>NUCLEOTIDE SEQUENCE [LARGE SCALE GENOMIC DNA]</scope>
    <source>
        <strain evidence="1 2">KC333</strain>
    </source>
</reference>
<organism evidence="1 2">
    <name type="scientific">Nonomuraea aridisoli</name>
    <dbReference type="NCBI Taxonomy" id="2070368"/>
    <lineage>
        <taxon>Bacteria</taxon>
        <taxon>Bacillati</taxon>
        <taxon>Actinomycetota</taxon>
        <taxon>Actinomycetes</taxon>
        <taxon>Streptosporangiales</taxon>
        <taxon>Streptosporangiaceae</taxon>
        <taxon>Nonomuraea</taxon>
    </lineage>
</organism>
<comment type="caution">
    <text evidence="1">The sequence shown here is derived from an EMBL/GenBank/DDBJ whole genome shotgun (WGS) entry which is preliminary data.</text>
</comment>
<protein>
    <recommendedName>
        <fullName evidence="3">Chorismate lyase</fullName>
    </recommendedName>
</protein>
<dbReference type="InterPro" id="IPR028978">
    <property type="entry name" value="Chorismate_lyase_/UTRA_dom_sf"/>
</dbReference>
<dbReference type="Pfam" id="PF01947">
    <property type="entry name" value="Rv2949c-like"/>
    <property type="match status" value="1"/>
</dbReference>
<dbReference type="OrthoDB" id="3690060at2"/>
<dbReference type="RefSeq" id="WP_111179837.1">
    <property type="nucleotide sequence ID" value="NZ_POUD01000058.1"/>
</dbReference>
<dbReference type="SUPFAM" id="SSF64288">
    <property type="entry name" value="Chorismate lyase-like"/>
    <property type="match status" value="1"/>
</dbReference>